<reference evidence="3" key="1">
    <citation type="journal article" date="2014" name="Int. J. Syst. Evol. Microbiol.">
        <title>Complete genome of a new Firmicutes species belonging to the dominant human colonic microbiota ('Ruminococcus bicirculans') reveals two chromosomes and a selective capacity to utilize plant glucans.</title>
        <authorList>
            <consortium name="NISC Comparative Sequencing Program"/>
            <person name="Wegmann U."/>
            <person name="Louis P."/>
            <person name="Goesmann A."/>
            <person name="Henrissat B."/>
            <person name="Duncan S.H."/>
            <person name="Flint H.J."/>
        </authorList>
    </citation>
    <scope>NUCLEOTIDE SEQUENCE</scope>
    <source>
        <strain evidence="3">NBRC 105830</strain>
    </source>
</reference>
<keyword evidence="1" id="KW-0472">Membrane</keyword>
<gene>
    <name evidence="2" type="ORF">GCM10025862_17570</name>
    <name evidence="3" type="ORF">GCM10025862_40520</name>
</gene>
<feature type="transmembrane region" description="Helical" evidence="1">
    <location>
        <begin position="7"/>
        <end position="27"/>
    </location>
</feature>
<reference evidence="4" key="2">
    <citation type="journal article" date="2019" name="Int. J. Syst. Evol. Microbiol.">
        <title>The Global Catalogue of Microorganisms (GCM) 10K type strain sequencing project: providing services to taxonomists for standard genome sequencing and annotation.</title>
        <authorList>
            <consortium name="The Broad Institute Genomics Platform"/>
            <consortium name="The Broad Institute Genome Sequencing Center for Infectious Disease"/>
            <person name="Wu L."/>
            <person name="Ma J."/>
        </authorList>
    </citation>
    <scope>NUCLEOTIDE SEQUENCE [LARGE SCALE GENOMIC DNA]</scope>
    <source>
        <strain evidence="4">NBRC 105830</strain>
    </source>
</reference>
<evidence type="ECO:0000256" key="1">
    <source>
        <dbReference type="SAM" id="Phobius"/>
    </source>
</evidence>
<protein>
    <submittedName>
        <fullName evidence="3">Uncharacterized protein</fullName>
    </submittedName>
</protein>
<dbReference type="EMBL" id="BSUJ01000002">
    <property type="protein sequence ID" value="GMA22031.1"/>
    <property type="molecule type" value="Genomic_DNA"/>
</dbReference>
<feature type="transmembrane region" description="Helical" evidence="1">
    <location>
        <begin position="33"/>
        <end position="50"/>
    </location>
</feature>
<proteinExistence type="predicted"/>
<keyword evidence="1" id="KW-0812">Transmembrane</keyword>
<evidence type="ECO:0000313" key="2">
    <source>
        <dbReference type="EMBL" id="GMA19736.1"/>
    </source>
</evidence>
<dbReference type="Proteomes" id="UP001157109">
    <property type="component" value="Unassembled WGS sequence"/>
</dbReference>
<sequence>MNEGATSGKVLAVLICGLVLVGLLLVAISYPAYGAPFAATFALTGVWVFLRSRRQRRERER</sequence>
<evidence type="ECO:0000313" key="3">
    <source>
        <dbReference type="EMBL" id="GMA22031.1"/>
    </source>
</evidence>
<evidence type="ECO:0000313" key="4">
    <source>
        <dbReference type="Proteomes" id="UP001157109"/>
    </source>
</evidence>
<name>A0ABQ6HU27_9MICO</name>
<dbReference type="EMBL" id="BSUJ01000001">
    <property type="protein sequence ID" value="GMA19736.1"/>
    <property type="molecule type" value="Genomic_DNA"/>
</dbReference>
<keyword evidence="1" id="KW-1133">Transmembrane helix</keyword>
<dbReference type="RefSeq" id="WP_241446205.1">
    <property type="nucleotide sequence ID" value="NZ_BSUJ01000001.1"/>
</dbReference>
<keyword evidence="4" id="KW-1185">Reference proteome</keyword>
<organism evidence="3 4">
    <name type="scientific">Arsenicicoccus piscis</name>
    <dbReference type="NCBI Taxonomy" id="673954"/>
    <lineage>
        <taxon>Bacteria</taxon>
        <taxon>Bacillati</taxon>
        <taxon>Actinomycetota</taxon>
        <taxon>Actinomycetes</taxon>
        <taxon>Micrococcales</taxon>
        <taxon>Intrasporangiaceae</taxon>
        <taxon>Arsenicicoccus</taxon>
    </lineage>
</organism>
<reference evidence="3" key="3">
    <citation type="submission" date="2023-02" db="EMBL/GenBank/DDBJ databases">
        <authorList>
            <person name="Sun Q."/>
            <person name="Mori K."/>
        </authorList>
    </citation>
    <scope>NUCLEOTIDE SEQUENCE</scope>
    <source>
        <strain evidence="3">NBRC 105830</strain>
    </source>
</reference>
<comment type="caution">
    <text evidence="3">The sequence shown here is derived from an EMBL/GenBank/DDBJ whole genome shotgun (WGS) entry which is preliminary data.</text>
</comment>
<accession>A0ABQ6HU27</accession>